<evidence type="ECO:0000256" key="4">
    <source>
        <dbReference type="RuleBase" id="RU369080"/>
    </source>
</evidence>
<dbReference type="PANTHER" id="PTHR23056">
    <property type="entry name" value="CALCINEURIN B"/>
    <property type="match status" value="1"/>
</dbReference>
<evidence type="ECO:0000259" key="6">
    <source>
        <dbReference type="PROSITE" id="PS50222"/>
    </source>
</evidence>
<evidence type="ECO:0000256" key="3">
    <source>
        <dbReference type="PROSITE-ProRule" id="PRU00277"/>
    </source>
</evidence>
<dbReference type="Pfam" id="PF13833">
    <property type="entry name" value="EF-hand_8"/>
    <property type="match status" value="1"/>
</dbReference>
<name>A0ABQ8E1W9_BRANA</name>
<dbReference type="InterPro" id="IPR002048">
    <property type="entry name" value="EF_hand_dom"/>
</dbReference>
<dbReference type="Pfam" id="PF00254">
    <property type="entry name" value="FKBP_C"/>
    <property type="match status" value="1"/>
</dbReference>
<dbReference type="Gene3D" id="3.10.50.40">
    <property type="match status" value="1"/>
</dbReference>
<dbReference type="InterPro" id="IPR046357">
    <property type="entry name" value="PPIase_dom_sf"/>
</dbReference>
<dbReference type="Proteomes" id="UP000824890">
    <property type="component" value="Unassembled WGS sequence"/>
</dbReference>
<feature type="domain" description="EF-hand" evidence="6">
    <location>
        <begin position="265"/>
        <end position="300"/>
    </location>
</feature>
<dbReference type="PROSITE" id="PS50222">
    <property type="entry name" value="EF_HAND_2"/>
    <property type="match status" value="3"/>
</dbReference>
<keyword evidence="8" id="KW-1185">Reference proteome</keyword>
<sequence length="578" mass="64943">NSYCLWMLNCLSNPKTKPDEINSDKVKRRRIETTAHNGLGWLHLTTTYLFSYWCAFTAKPSSASTTGAAVRKGSSSAVAYFLEVYKVFAFLNELGNDIMTQCVDGFKHVCNSLFRCFDLEIYKQSGGLGDPELLARETSRLSAVSVSEIEALYELFKKISSAVIDDGLINKEEFQLALFKTNKKESLFADRVFDLFDTKHNGILGFEEFARALSVFHPNAPIDDKIDFSFQLYDLKQQGFIERQEVKQMVVATLAESGMNLSDEVIESIIDKTFEEADTKHDGRIDKEEWRILVLRHPSLLKNMTLQYLKWKIPENSIADQTVWQLRAFSARESEETDRKTKTKSLFVLLRTDADKSGASSSYPESRRKKTTMAMEIAHAQLFVGSSMRLSLGNSRNGVSRGRLSSISAVHHRPRRMFIQLAGLGSVLTLVNLPGLAAPVPEMKEPEVIRTLKLPSGVRIQEIIEGEGREAHEGDLVELNYVCRRANGYYVHSTVDQFSGESAPVKLFLDGNDVIEGLKEVLVGMKAGGKRRALIPPSVGYINETLKPIPEEFGPRRSLLSHANEPLVFEVQLLKVLL</sequence>
<accession>A0ABQ8E1W9</accession>
<keyword evidence="3" id="KW-0413">Isomerase</keyword>
<comment type="caution">
    <text evidence="7">The sequence shown here is derived from an EMBL/GenBank/DDBJ whole genome shotgun (WGS) entry which is preliminary data.</text>
</comment>
<comment type="catalytic activity">
    <reaction evidence="3">
        <text>[protein]-peptidylproline (omega=180) = [protein]-peptidylproline (omega=0)</text>
        <dbReference type="Rhea" id="RHEA:16237"/>
        <dbReference type="Rhea" id="RHEA-COMP:10747"/>
        <dbReference type="Rhea" id="RHEA-COMP:10748"/>
        <dbReference type="ChEBI" id="CHEBI:83833"/>
        <dbReference type="ChEBI" id="CHEBI:83834"/>
        <dbReference type="EC" id="5.2.1.8"/>
    </reaction>
</comment>
<evidence type="ECO:0000256" key="2">
    <source>
        <dbReference type="ARBA" id="ARBA00023774"/>
    </source>
</evidence>
<dbReference type="SUPFAM" id="SSF47473">
    <property type="entry name" value="EF-hand"/>
    <property type="match status" value="1"/>
</dbReference>
<feature type="non-terminal residue" evidence="7">
    <location>
        <position position="578"/>
    </location>
</feature>
<reference evidence="7 8" key="1">
    <citation type="submission" date="2021-05" db="EMBL/GenBank/DDBJ databases">
        <title>Genome Assembly of Synthetic Allotetraploid Brassica napus Reveals Homoeologous Exchanges between Subgenomes.</title>
        <authorList>
            <person name="Davis J.T."/>
        </authorList>
    </citation>
    <scope>NUCLEOTIDE SEQUENCE [LARGE SCALE GENOMIC DNA]</scope>
    <source>
        <strain evidence="8">cv. Da-Ae</strain>
        <tissue evidence="7">Seedling</tissue>
    </source>
</reference>
<keyword evidence="4" id="KW-0479">Metal-binding</keyword>
<comment type="function">
    <text evidence="4">Acts as a calcium sensor. CBL proteins interact with CIPK serine-threonine protein kinases. Binding of a CBL protein to the regulatory NAF domain of a CIPK protein lead to the activation of the kinase in a calcium-dependent manner.</text>
</comment>
<proteinExistence type="inferred from homology"/>
<keyword evidence="3" id="KW-0697">Rotamase</keyword>
<comment type="subcellular location">
    <subcellularLocation>
        <location evidence="4">Membrane</location>
    </subcellularLocation>
</comment>
<dbReference type="SUPFAM" id="SSF54534">
    <property type="entry name" value="FKBP-like"/>
    <property type="match status" value="1"/>
</dbReference>
<dbReference type="PANTHER" id="PTHR23056:SF116">
    <property type="entry name" value="CALCINEURIN B-LIKE PROTEIN 3-RELATED"/>
    <property type="match status" value="1"/>
</dbReference>
<evidence type="ECO:0000259" key="5">
    <source>
        <dbReference type="PROSITE" id="PS50059"/>
    </source>
</evidence>
<dbReference type="Gene3D" id="1.10.238.10">
    <property type="entry name" value="EF-hand"/>
    <property type="match status" value="1"/>
</dbReference>
<dbReference type="SMART" id="SM00054">
    <property type="entry name" value="EFh"/>
    <property type="match status" value="3"/>
</dbReference>
<feature type="non-terminal residue" evidence="7">
    <location>
        <position position="1"/>
    </location>
</feature>
<dbReference type="InterPro" id="IPR011992">
    <property type="entry name" value="EF-hand-dom_pair"/>
</dbReference>
<evidence type="ECO:0000313" key="8">
    <source>
        <dbReference type="Proteomes" id="UP000824890"/>
    </source>
</evidence>
<dbReference type="InterPro" id="IPR045198">
    <property type="entry name" value="CNBL1-10"/>
</dbReference>
<keyword evidence="4" id="KW-0472">Membrane</keyword>
<comment type="subunit">
    <text evidence="4">Homodimer. Interacts with CIPK.</text>
</comment>
<organism evidence="7 8">
    <name type="scientific">Brassica napus</name>
    <name type="common">Rape</name>
    <dbReference type="NCBI Taxonomy" id="3708"/>
    <lineage>
        <taxon>Eukaryota</taxon>
        <taxon>Viridiplantae</taxon>
        <taxon>Streptophyta</taxon>
        <taxon>Embryophyta</taxon>
        <taxon>Tracheophyta</taxon>
        <taxon>Spermatophyta</taxon>
        <taxon>Magnoliopsida</taxon>
        <taxon>eudicotyledons</taxon>
        <taxon>Gunneridae</taxon>
        <taxon>Pentapetalae</taxon>
        <taxon>rosids</taxon>
        <taxon>malvids</taxon>
        <taxon>Brassicales</taxon>
        <taxon>Brassicaceae</taxon>
        <taxon>Brassiceae</taxon>
        <taxon>Brassica</taxon>
    </lineage>
</organism>
<feature type="domain" description="PPIase FKBP-type" evidence="5">
    <location>
        <begin position="474"/>
        <end position="577"/>
    </location>
</feature>
<gene>
    <name evidence="7" type="ORF">HID58_012731</name>
</gene>
<feature type="domain" description="EF-hand" evidence="6">
    <location>
        <begin position="184"/>
        <end position="219"/>
    </location>
</feature>
<dbReference type="EMBL" id="JAGKQM010000003">
    <property type="protein sequence ID" value="KAH0935614.1"/>
    <property type="molecule type" value="Genomic_DNA"/>
</dbReference>
<keyword evidence="4" id="KW-0106">Calcium</keyword>
<keyword evidence="1 4" id="KW-0677">Repeat</keyword>
<feature type="domain" description="EF-hand" evidence="6">
    <location>
        <begin position="221"/>
        <end position="256"/>
    </location>
</feature>
<comment type="similarity">
    <text evidence="2 4">Belongs to the calcineurin regulatory subunit family.</text>
</comment>
<protein>
    <recommendedName>
        <fullName evidence="4">Calcineurin B-like protein</fullName>
    </recommendedName>
</protein>
<evidence type="ECO:0000256" key="1">
    <source>
        <dbReference type="ARBA" id="ARBA00022737"/>
    </source>
</evidence>
<dbReference type="Pfam" id="PF13499">
    <property type="entry name" value="EF-hand_7"/>
    <property type="match status" value="1"/>
</dbReference>
<dbReference type="PROSITE" id="PS50059">
    <property type="entry name" value="FKBP_PPIASE"/>
    <property type="match status" value="1"/>
</dbReference>
<dbReference type="InterPro" id="IPR001179">
    <property type="entry name" value="PPIase_FKBP_dom"/>
</dbReference>
<evidence type="ECO:0000313" key="7">
    <source>
        <dbReference type="EMBL" id="KAH0935614.1"/>
    </source>
</evidence>